<reference evidence="3 4" key="1">
    <citation type="submission" date="2011-12" db="EMBL/GenBank/DDBJ databases">
        <title>The Genome Sequence of Prevotella maculosa OT 289.</title>
        <authorList>
            <consortium name="The Broad Institute Genome Sequencing Platform"/>
            <person name="Earl A."/>
            <person name="Ward D."/>
            <person name="Feldgarden M."/>
            <person name="Gevers D."/>
            <person name="Izard J."/>
            <person name="Blanton J.M."/>
            <person name="Mathney J."/>
            <person name="Tanner A.C."/>
            <person name="Dewhirst F.E."/>
            <person name="Young S.K."/>
            <person name="Zeng Q."/>
            <person name="Gargeya S."/>
            <person name="Fitzgerald M."/>
            <person name="Haas B."/>
            <person name="Abouelleil A."/>
            <person name="Alvarado L."/>
            <person name="Arachchi H.M."/>
            <person name="Berlin A."/>
            <person name="Chapman S.B."/>
            <person name="Gearin G."/>
            <person name="Goldberg J."/>
            <person name="Griggs A."/>
            <person name="Gujja S."/>
            <person name="Hansen M."/>
            <person name="Heiman D."/>
            <person name="Howarth C."/>
            <person name="Larimer J."/>
            <person name="Lui A."/>
            <person name="MacDonald P.J.P."/>
            <person name="McCowen C."/>
            <person name="Montmayeur A."/>
            <person name="Murphy C."/>
            <person name="Neiman D."/>
            <person name="Pearson M."/>
            <person name="Priest M."/>
            <person name="Roberts A."/>
            <person name="Saif S."/>
            <person name="Shea T."/>
            <person name="Sisk P."/>
            <person name="Stolte C."/>
            <person name="Sykes S."/>
            <person name="Wortman J."/>
            <person name="Nusbaum C."/>
            <person name="Birren B."/>
        </authorList>
    </citation>
    <scope>NUCLEOTIDE SEQUENCE [LARGE SCALE GENOMIC DNA]</scope>
    <source>
        <strain evidence="3 4">OT 289</strain>
    </source>
</reference>
<evidence type="ECO:0000256" key="1">
    <source>
        <dbReference type="SAM" id="SignalP"/>
    </source>
</evidence>
<dbReference type="HOGENOM" id="CLU_048556_0_0_10"/>
<accession>H1HJD8</accession>
<protein>
    <recommendedName>
        <fullName evidence="2">Peptidase M64 N-terminal domain-containing protein</fullName>
    </recommendedName>
</protein>
<keyword evidence="4" id="KW-1185">Reference proteome</keyword>
<dbReference type="EMBL" id="AGEK01000014">
    <property type="protein sequence ID" value="EHO73708.1"/>
    <property type="molecule type" value="Genomic_DNA"/>
</dbReference>
<feature type="chain" id="PRO_5003550052" description="Peptidase M64 N-terminal domain-containing protein" evidence="1">
    <location>
        <begin position="19"/>
        <end position="423"/>
    </location>
</feature>
<evidence type="ECO:0000313" key="4">
    <source>
        <dbReference type="Proteomes" id="UP000003167"/>
    </source>
</evidence>
<dbReference type="Gene3D" id="3.40.390.10">
    <property type="entry name" value="Collagenase (Catalytic Domain)"/>
    <property type="match status" value="1"/>
</dbReference>
<dbReference type="Proteomes" id="UP000003167">
    <property type="component" value="Unassembled WGS sequence"/>
</dbReference>
<keyword evidence="1" id="KW-0732">Signal</keyword>
<feature type="signal peptide" evidence="1">
    <location>
        <begin position="1"/>
        <end position="18"/>
    </location>
</feature>
<name>H1HJD8_9BACT</name>
<dbReference type="Gene3D" id="2.60.40.3250">
    <property type="entry name" value="Peptidase M64, N-terminal domain"/>
    <property type="match status" value="1"/>
</dbReference>
<organism evidence="3 4">
    <name type="scientific">Segatella maculosa OT 289</name>
    <dbReference type="NCBI Taxonomy" id="999422"/>
    <lineage>
        <taxon>Bacteria</taxon>
        <taxon>Pseudomonadati</taxon>
        <taxon>Bacteroidota</taxon>
        <taxon>Bacteroidia</taxon>
        <taxon>Bacteroidales</taxon>
        <taxon>Prevotellaceae</taxon>
        <taxon>Segatella</taxon>
    </lineage>
</organism>
<dbReference type="InterPro" id="IPR024079">
    <property type="entry name" value="MetalloPept_cat_dom_sf"/>
</dbReference>
<dbReference type="InterPro" id="IPR032625">
    <property type="entry name" value="M64_N"/>
</dbReference>
<gene>
    <name evidence="3" type="ORF">HMPREF9944_00282</name>
</gene>
<dbReference type="Pfam" id="PF09471">
    <property type="entry name" value="Peptidase_M64"/>
    <property type="match status" value="1"/>
</dbReference>
<dbReference type="InterPro" id="IPR019026">
    <property type="entry name" value="Peptidase_M64_IgA"/>
</dbReference>
<evidence type="ECO:0000259" key="2">
    <source>
        <dbReference type="Pfam" id="PF16217"/>
    </source>
</evidence>
<dbReference type="AlphaFoldDB" id="H1HJD8"/>
<dbReference type="RefSeq" id="WP_008563908.1">
    <property type="nucleotide sequence ID" value="NZ_JH594500.1"/>
</dbReference>
<dbReference type="STRING" id="999422.HMPREF9944_00282"/>
<dbReference type="GO" id="GO:0008237">
    <property type="term" value="F:metallopeptidase activity"/>
    <property type="evidence" value="ECO:0007669"/>
    <property type="project" value="InterPro"/>
</dbReference>
<sequence>MKKILLLSVLLLNLNAKAQRFEDYFTDATLRIDYTFSGNTKHQEIALDKLNCSPRWYGKRRRLTEVPVEGNGQIIVRDHRSDSIIYKNSFSTLFQEWLSYDEAKTTPRSFENVFLVPMPKDTIDVTLTLYDNRRKPMASMHHQVVPTDILIRKIGYDRQTPHVQLLAPKDSTACIRIAFVAEGYRPAEMPTFISDATHAMNAIFAHEPFKGLKDRFSVVAVEAPSKDSGTSIPSKDIWKHTALSSHFDTFYSDRYLTTLHLKDMHDLLAGIPYEHIIVLVNTDHYGGGGILNSYNLSMAHHRLTNAVVVHEFGHSFAGLADEYGYDFEQIPIYPHDIEPWEPNITTLTRFRDKWADMIKKGTPVPTPATENNRQRVGVYEGAGYALKGVYRPMQDCRMRTNESPDFCPVCQRAIARLIDFYTR</sequence>
<dbReference type="InterPro" id="IPR038171">
    <property type="entry name" value="M64_N_sf"/>
</dbReference>
<dbReference type="Pfam" id="PF16217">
    <property type="entry name" value="M64_N"/>
    <property type="match status" value="1"/>
</dbReference>
<feature type="domain" description="Peptidase M64 N-terminal" evidence="2">
    <location>
        <begin position="21"/>
        <end position="135"/>
    </location>
</feature>
<dbReference type="OrthoDB" id="127762at2"/>
<proteinExistence type="predicted"/>
<comment type="caution">
    <text evidence="3">The sequence shown here is derived from an EMBL/GenBank/DDBJ whole genome shotgun (WGS) entry which is preliminary data.</text>
</comment>
<dbReference type="PATRIC" id="fig|999422.3.peg.274"/>
<evidence type="ECO:0000313" key="3">
    <source>
        <dbReference type="EMBL" id="EHO73708.1"/>
    </source>
</evidence>